<dbReference type="OrthoDB" id="4743193at2759"/>
<dbReference type="HOGENOM" id="CLU_009487_2_1_1"/>
<feature type="compositionally biased region" description="Acidic residues" evidence="1">
    <location>
        <begin position="38"/>
        <end position="51"/>
    </location>
</feature>
<feature type="region of interest" description="Disordered" evidence="1">
    <location>
        <begin position="23"/>
        <end position="81"/>
    </location>
</feature>
<sequence length="207" mass="23150">MRMYAPVTWELLQTLLAANTSLVTQRRARRRRAHMQDGDEDSDVEDDDDAEDGHNVRNESNVAEERNDKGEGPDEDEDEDVNMIEKRRQAVLTMKTVICLSIVAQSTNQKCNALQAMVGIFLHACSTPENVVDLLSRFGLSVSRSTIYSAVKSLSADATKQIKQAGSTLLTGPVYDNFEYESKHLVPTLEKPHDTLIHMTSGMLLRL</sequence>
<dbReference type="STRING" id="914234.M2QZ84"/>
<organism evidence="2 3">
    <name type="scientific">Ceriporiopsis subvermispora (strain B)</name>
    <name type="common">White-rot fungus</name>
    <name type="synonym">Gelatoporia subvermispora</name>
    <dbReference type="NCBI Taxonomy" id="914234"/>
    <lineage>
        <taxon>Eukaryota</taxon>
        <taxon>Fungi</taxon>
        <taxon>Dikarya</taxon>
        <taxon>Basidiomycota</taxon>
        <taxon>Agaricomycotina</taxon>
        <taxon>Agaricomycetes</taxon>
        <taxon>Polyporales</taxon>
        <taxon>Gelatoporiaceae</taxon>
        <taxon>Gelatoporia</taxon>
    </lineage>
</organism>
<dbReference type="Proteomes" id="UP000016930">
    <property type="component" value="Unassembled WGS sequence"/>
</dbReference>
<feature type="compositionally biased region" description="Basic and acidic residues" evidence="1">
    <location>
        <begin position="52"/>
        <end position="72"/>
    </location>
</feature>
<accession>M2QZ84</accession>
<reference evidence="2 3" key="1">
    <citation type="journal article" date="2012" name="Proc. Natl. Acad. Sci. U.S.A.">
        <title>Comparative genomics of Ceriporiopsis subvermispora and Phanerochaete chrysosporium provide insight into selective ligninolysis.</title>
        <authorList>
            <person name="Fernandez-Fueyo E."/>
            <person name="Ruiz-Duenas F.J."/>
            <person name="Ferreira P."/>
            <person name="Floudas D."/>
            <person name="Hibbett D.S."/>
            <person name="Canessa P."/>
            <person name="Larrondo L.F."/>
            <person name="James T.Y."/>
            <person name="Seelenfreund D."/>
            <person name="Lobos S."/>
            <person name="Polanco R."/>
            <person name="Tello M."/>
            <person name="Honda Y."/>
            <person name="Watanabe T."/>
            <person name="Watanabe T."/>
            <person name="Ryu J.S."/>
            <person name="Kubicek C.P."/>
            <person name="Schmoll M."/>
            <person name="Gaskell J."/>
            <person name="Hammel K.E."/>
            <person name="St John F.J."/>
            <person name="Vanden Wymelenberg A."/>
            <person name="Sabat G."/>
            <person name="Splinter BonDurant S."/>
            <person name="Syed K."/>
            <person name="Yadav J.S."/>
            <person name="Doddapaneni H."/>
            <person name="Subramanian V."/>
            <person name="Lavin J.L."/>
            <person name="Oguiza J.A."/>
            <person name="Perez G."/>
            <person name="Pisabarro A.G."/>
            <person name="Ramirez L."/>
            <person name="Santoyo F."/>
            <person name="Master E."/>
            <person name="Coutinho P.M."/>
            <person name="Henrissat B."/>
            <person name="Lombard V."/>
            <person name="Magnuson J.K."/>
            <person name="Kuees U."/>
            <person name="Hori C."/>
            <person name="Igarashi K."/>
            <person name="Samejima M."/>
            <person name="Held B.W."/>
            <person name="Barry K.W."/>
            <person name="LaButti K.M."/>
            <person name="Lapidus A."/>
            <person name="Lindquist E.A."/>
            <person name="Lucas S.M."/>
            <person name="Riley R."/>
            <person name="Salamov A.A."/>
            <person name="Hoffmeister D."/>
            <person name="Schwenk D."/>
            <person name="Hadar Y."/>
            <person name="Yarden O."/>
            <person name="de Vries R.P."/>
            <person name="Wiebenga A."/>
            <person name="Stenlid J."/>
            <person name="Eastwood D."/>
            <person name="Grigoriev I.V."/>
            <person name="Berka R.M."/>
            <person name="Blanchette R.A."/>
            <person name="Kersten P."/>
            <person name="Martinez A.T."/>
            <person name="Vicuna R."/>
            <person name="Cullen D."/>
        </authorList>
    </citation>
    <scope>NUCLEOTIDE SEQUENCE [LARGE SCALE GENOMIC DNA]</scope>
    <source>
        <strain evidence="2 3">B</strain>
    </source>
</reference>
<evidence type="ECO:0000313" key="3">
    <source>
        <dbReference type="Proteomes" id="UP000016930"/>
    </source>
</evidence>
<dbReference type="EMBL" id="KB445815">
    <property type="protein sequence ID" value="EMD31851.1"/>
    <property type="molecule type" value="Genomic_DNA"/>
</dbReference>
<dbReference type="AlphaFoldDB" id="M2QZ84"/>
<proteinExistence type="predicted"/>
<feature type="non-terminal residue" evidence="2">
    <location>
        <position position="207"/>
    </location>
</feature>
<evidence type="ECO:0000256" key="1">
    <source>
        <dbReference type="SAM" id="MobiDB-lite"/>
    </source>
</evidence>
<keyword evidence="3" id="KW-1185">Reference proteome</keyword>
<name>M2QZ84_CERS8</name>
<protein>
    <submittedName>
        <fullName evidence="2">Uncharacterized protein</fullName>
    </submittedName>
</protein>
<gene>
    <name evidence="2" type="ORF">CERSUDRAFT_25306</name>
</gene>
<evidence type="ECO:0000313" key="2">
    <source>
        <dbReference type="EMBL" id="EMD31851.1"/>
    </source>
</evidence>